<name>A0ABD6QP12_MYCFO</name>
<evidence type="ECO:0000256" key="1">
    <source>
        <dbReference type="SAM" id="MobiDB-lite"/>
    </source>
</evidence>
<evidence type="ECO:0000313" key="4">
    <source>
        <dbReference type="Proteomes" id="UP000187001"/>
    </source>
</evidence>
<gene>
    <name evidence="3" type="ORF">A5742_24425</name>
</gene>
<dbReference type="PANTHER" id="PTHR41248:SF1">
    <property type="entry name" value="NORD PROTEIN"/>
    <property type="match status" value="1"/>
</dbReference>
<protein>
    <recommendedName>
        <fullName evidence="2">VWFA domain-containing protein</fullName>
    </recommendedName>
</protein>
<sequence>MAAEPGHDGAPHVHNMLASAVAGRPVEVVAGRPGEQAWTDGHTITLSPSEDSRKAIEAVVVHSALIGAGSLSSKLMRSLLWHSRLRRRFLKIEGPRAVAELRDLLPRSLAYMIRDDIARLSDSPAASLAFARTRSAIPESGLYLGVLRPRQVLAALTTGTATPESNDSGEGSAAAEGATQPVPPTRLPDDGFFLSAGNGSLLMGRLLRELLRGAGLAGTDGPVGGRSMSQLGAAGRAHSTTVIGTKVADDPVTSPSVRGFRYPEWDSGSGVYRPEWCTVHVVESDDRPQGSMANPDLGMRRPLSRLGTGFGIRRRQPYGDDIDIDAAVEDRVRALTTQESDGAFYLATGRDRRDLSALILLDVSGSTAEPGVGRVRIHDHQRIAVAALATTMQRLGDRVAVYAFSSHGRHNVRLTTLKTFAEYDERSLLARLNQLEPCGYSRLGAAIRHGAGIIDHDGGTTRRLLIVVSDGLAFDHGYDLDHGARDVRKALAEVRSRGTGCLCLTVGATAPSEDLRLVFGTAAHAAVPRPDQLAPVIASLCRAALRTAEVRRHQ</sequence>
<dbReference type="Gene3D" id="3.40.50.410">
    <property type="entry name" value="von Willebrand factor, type A domain"/>
    <property type="match status" value="1"/>
</dbReference>
<feature type="region of interest" description="Disordered" evidence="1">
    <location>
        <begin position="159"/>
        <end position="190"/>
    </location>
</feature>
<proteinExistence type="predicted"/>
<evidence type="ECO:0000259" key="2">
    <source>
        <dbReference type="PROSITE" id="PS50234"/>
    </source>
</evidence>
<feature type="compositionally biased region" description="Low complexity" evidence="1">
    <location>
        <begin position="164"/>
        <end position="178"/>
    </location>
</feature>
<dbReference type="RefSeq" id="WP_131827875.1">
    <property type="nucleotide sequence ID" value="NZ_MBER01000050.1"/>
</dbReference>
<dbReference type="PANTHER" id="PTHR41248">
    <property type="entry name" value="NORD PROTEIN"/>
    <property type="match status" value="1"/>
</dbReference>
<dbReference type="AlphaFoldDB" id="A0ABD6QP12"/>
<organism evidence="3 4">
    <name type="scientific">Mycolicibacterium fortuitum</name>
    <name type="common">Mycobacterium fortuitum</name>
    <dbReference type="NCBI Taxonomy" id="1766"/>
    <lineage>
        <taxon>Bacteria</taxon>
        <taxon>Bacillati</taxon>
        <taxon>Actinomycetota</taxon>
        <taxon>Actinomycetes</taxon>
        <taxon>Mycobacteriales</taxon>
        <taxon>Mycobacteriaceae</taxon>
        <taxon>Mycolicibacterium</taxon>
    </lineage>
</organism>
<feature type="domain" description="VWFA" evidence="2">
    <location>
        <begin position="356"/>
        <end position="540"/>
    </location>
</feature>
<comment type="caution">
    <text evidence="3">The sequence shown here is derived from an EMBL/GenBank/DDBJ whole genome shotgun (WGS) entry which is preliminary data.</text>
</comment>
<dbReference type="InterPro" id="IPR002035">
    <property type="entry name" value="VWF_A"/>
</dbReference>
<dbReference type="Pfam" id="PF13519">
    <property type="entry name" value="VWA_2"/>
    <property type="match status" value="1"/>
</dbReference>
<accession>A0ABD6QP12</accession>
<dbReference type="Proteomes" id="UP000187001">
    <property type="component" value="Unassembled WGS sequence"/>
</dbReference>
<dbReference type="InterPro" id="IPR036465">
    <property type="entry name" value="vWFA_dom_sf"/>
</dbReference>
<dbReference type="SMART" id="SM00327">
    <property type="entry name" value="VWA"/>
    <property type="match status" value="1"/>
</dbReference>
<reference evidence="3 4" key="1">
    <citation type="submission" date="2016-07" db="EMBL/GenBank/DDBJ databases">
        <authorList>
            <person name="Sutton G."/>
            <person name="Brinkac L."/>
            <person name="Sanka R."/>
            <person name="Adams M."/>
            <person name="Lau E."/>
            <person name="Kumar A."/>
            <person name="Macaden R."/>
        </authorList>
    </citation>
    <scope>NUCLEOTIDE SEQUENCE [LARGE SCALE GENOMIC DNA]</scope>
    <source>
        <strain evidence="3 4">GA-0871</strain>
    </source>
</reference>
<dbReference type="SUPFAM" id="SSF53300">
    <property type="entry name" value="vWA-like"/>
    <property type="match status" value="1"/>
</dbReference>
<evidence type="ECO:0000313" key="3">
    <source>
        <dbReference type="EMBL" id="OMC47447.1"/>
    </source>
</evidence>
<dbReference type="InterPro" id="IPR051928">
    <property type="entry name" value="NorD/CobT"/>
</dbReference>
<dbReference type="PROSITE" id="PS50234">
    <property type="entry name" value="VWFA"/>
    <property type="match status" value="1"/>
</dbReference>
<dbReference type="EMBL" id="MBER01000050">
    <property type="protein sequence ID" value="OMC47447.1"/>
    <property type="molecule type" value="Genomic_DNA"/>
</dbReference>